<keyword evidence="6" id="KW-0449">Lipoprotein</keyword>
<organism evidence="7 8">
    <name type="scientific">Pseudovirgaria hyperparasitica</name>
    <dbReference type="NCBI Taxonomy" id="470096"/>
    <lineage>
        <taxon>Eukaryota</taxon>
        <taxon>Fungi</taxon>
        <taxon>Dikarya</taxon>
        <taxon>Ascomycota</taxon>
        <taxon>Pezizomycotina</taxon>
        <taxon>Dothideomycetes</taxon>
        <taxon>Dothideomycetes incertae sedis</taxon>
        <taxon>Acrospermales</taxon>
        <taxon>Acrospermaceae</taxon>
        <taxon>Pseudovirgaria</taxon>
    </lineage>
</organism>
<dbReference type="PANTHER" id="PTHR31468:SF2">
    <property type="entry name" value="1,3-BETA-GLUCANOSYLTRANSFERASE GAS1"/>
    <property type="match status" value="1"/>
</dbReference>
<dbReference type="GO" id="GO:0098552">
    <property type="term" value="C:side of membrane"/>
    <property type="evidence" value="ECO:0007669"/>
    <property type="project" value="UniProtKB-KW"/>
</dbReference>
<gene>
    <name evidence="7" type="ORF">EJ05DRAFT_517901</name>
</gene>
<dbReference type="RefSeq" id="XP_033598944.1">
    <property type="nucleotide sequence ID" value="XM_033748689.1"/>
</dbReference>
<comment type="similarity">
    <text evidence="2 6">Belongs to the glycosyl hydrolase 72 family.</text>
</comment>
<keyword evidence="3" id="KW-0732">Signal</keyword>
<sequence length="266" mass="30115">MRHFFETLDEMAKFPNTLGVMVAYELINDTQSMKCAPVLKAAVKDLKKYMRFQSESTGQRVLPIGYDASSARLPLFETLYYLSCGDSDARIDFVSCKGYEWVGSKSSIKISGWQTLIEQFQHLPTPIFFSEYGTTMPTYTVSATTESREFTETSALFSPAMTHVFSGGCVYEFWRSRNGYGMLQVFQGGAIVEKRAGPLGIMLVYADFFNYQKRLAAAREVEPNTLAAHTDRTGYERVFETVQRRDIADMGEVPDSPIDWAQFINL</sequence>
<dbReference type="PANTHER" id="PTHR31468">
    <property type="entry name" value="1,3-BETA-GLUCANOSYLTRANSFERASE GAS1"/>
    <property type="match status" value="1"/>
</dbReference>
<proteinExistence type="inferred from homology"/>
<dbReference type="OrthoDB" id="1055148at2759"/>
<dbReference type="SUPFAM" id="SSF51445">
    <property type="entry name" value="(Trans)glycosidases"/>
    <property type="match status" value="1"/>
</dbReference>
<evidence type="ECO:0000256" key="3">
    <source>
        <dbReference type="ARBA" id="ARBA00022729"/>
    </source>
</evidence>
<evidence type="ECO:0000256" key="5">
    <source>
        <dbReference type="ARBA" id="ARBA00023180"/>
    </source>
</evidence>
<accession>A0A6A6W1S0</accession>
<evidence type="ECO:0000256" key="2">
    <source>
        <dbReference type="ARBA" id="ARBA00007528"/>
    </source>
</evidence>
<name>A0A6A6W1S0_9PEZI</name>
<dbReference type="GeneID" id="54489743"/>
<evidence type="ECO:0000256" key="1">
    <source>
        <dbReference type="ARBA" id="ARBA00004609"/>
    </source>
</evidence>
<dbReference type="InterPro" id="IPR017853">
    <property type="entry name" value="GH"/>
</dbReference>
<evidence type="ECO:0000256" key="6">
    <source>
        <dbReference type="RuleBase" id="RU361209"/>
    </source>
</evidence>
<dbReference type="EC" id="2.4.1.-" evidence="6"/>
<dbReference type="Gene3D" id="3.20.20.80">
    <property type="entry name" value="Glycosidases"/>
    <property type="match status" value="1"/>
</dbReference>
<dbReference type="Proteomes" id="UP000799437">
    <property type="component" value="Unassembled WGS sequence"/>
</dbReference>
<dbReference type="EMBL" id="ML996575">
    <property type="protein sequence ID" value="KAF2756493.1"/>
    <property type="molecule type" value="Genomic_DNA"/>
</dbReference>
<dbReference type="Pfam" id="PF03198">
    <property type="entry name" value="Glyco_hydro_72"/>
    <property type="match status" value="1"/>
</dbReference>
<keyword evidence="5" id="KW-0325">Glycoprotein</keyword>
<reference evidence="7" key="1">
    <citation type="journal article" date="2020" name="Stud. Mycol.">
        <title>101 Dothideomycetes genomes: a test case for predicting lifestyles and emergence of pathogens.</title>
        <authorList>
            <person name="Haridas S."/>
            <person name="Albert R."/>
            <person name="Binder M."/>
            <person name="Bloem J."/>
            <person name="Labutti K."/>
            <person name="Salamov A."/>
            <person name="Andreopoulos B."/>
            <person name="Baker S."/>
            <person name="Barry K."/>
            <person name="Bills G."/>
            <person name="Bluhm B."/>
            <person name="Cannon C."/>
            <person name="Castanera R."/>
            <person name="Culley D."/>
            <person name="Daum C."/>
            <person name="Ezra D."/>
            <person name="Gonzalez J."/>
            <person name="Henrissat B."/>
            <person name="Kuo A."/>
            <person name="Liang C."/>
            <person name="Lipzen A."/>
            <person name="Lutzoni F."/>
            <person name="Magnuson J."/>
            <person name="Mondo S."/>
            <person name="Nolan M."/>
            <person name="Ohm R."/>
            <person name="Pangilinan J."/>
            <person name="Park H.-J."/>
            <person name="Ramirez L."/>
            <person name="Alfaro M."/>
            <person name="Sun H."/>
            <person name="Tritt A."/>
            <person name="Yoshinaga Y."/>
            <person name="Zwiers L.-H."/>
            <person name="Turgeon B."/>
            <person name="Goodwin S."/>
            <person name="Spatafora J."/>
            <person name="Crous P."/>
            <person name="Grigoriev I."/>
        </authorList>
    </citation>
    <scope>NUCLEOTIDE SEQUENCE</scope>
    <source>
        <strain evidence="7">CBS 121739</strain>
    </source>
</reference>
<evidence type="ECO:0000313" key="7">
    <source>
        <dbReference type="EMBL" id="KAF2756493.1"/>
    </source>
</evidence>
<keyword evidence="6" id="KW-0808">Transferase</keyword>
<dbReference type="GO" id="GO:0071970">
    <property type="term" value="P:fungal-type cell wall (1-&gt;3)-beta-D-glucan biosynthetic process"/>
    <property type="evidence" value="ECO:0007669"/>
    <property type="project" value="TreeGrafter"/>
</dbReference>
<dbReference type="GO" id="GO:0031505">
    <property type="term" value="P:fungal-type cell wall organization"/>
    <property type="evidence" value="ECO:0007669"/>
    <property type="project" value="TreeGrafter"/>
</dbReference>
<keyword evidence="8" id="KW-1185">Reference proteome</keyword>
<evidence type="ECO:0000256" key="4">
    <source>
        <dbReference type="ARBA" id="ARBA00023157"/>
    </source>
</evidence>
<dbReference type="GO" id="GO:0042124">
    <property type="term" value="F:1,3-beta-glucanosyltransferase activity"/>
    <property type="evidence" value="ECO:0007669"/>
    <property type="project" value="TreeGrafter"/>
</dbReference>
<comment type="subcellular location">
    <subcellularLocation>
        <location evidence="1 6">Cell membrane</location>
        <topology evidence="1 6">Lipid-anchor</topology>
        <topology evidence="1 6">GPI-anchor</topology>
    </subcellularLocation>
</comment>
<comment type="function">
    <text evidence="6">Splits internally a 1,3-beta-glucan molecule and transfers the newly generated reducing end (the donor) to the non-reducing end of another 1,3-beta-glucan molecule (the acceptor) forming a 1,3-beta linkage, resulting in the elongation of 1,3-beta-glucan chains in the cell wall.</text>
</comment>
<keyword evidence="4" id="KW-1015">Disulfide bond</keyword>
<dbReference type="GO" id="GO:0005886">
    <property type="term" value="C:plasma membrane"/>
    <property type="evidence" value="ECO:0007669"/>
    <property type="project" value="UniProtKB-SubCell"/>
</dbReference>
<evidence type="ECO:0000313" key="8">
    <source>
        <dbReference type="Proteomes" id="UP000799437"/>
    </source>
</evidence>
<keyword evidence="6" id="KW-0472">Membrane</keyword>
<keyword evidence="6" id="KW-0336">GPI-anchor</keyword>
<dbReference type="AlphaFoldDB" id="A0A6A6W1S0"/>
<dbReference type="InterPro" id="IPR004886">
    <property type="entry name" value="Glucanosyltransferase"/>
</dbReference>
<protein>
    <recommendedName>
        <fullName evidence="6">1,3-beta-glucanosyltransferase</fullName>
        <ecNumber evidence="6">2.4.1.-</ecNumber>
    </recommendedName>
</protein>